<dbReference type="EMBL" id="JANBPK010001134">
    <property type="protein sequence ID" value="KAJ2925673.1"/>
    <property type="molecule type" value="Genomic_DNA"/>
</dbReference>
<evidence type="ECO:0000313" key="3">
    <source>
        <dbReference type="Proteomes" id="UP001140091"/>
    </source>
</evidence>
<keyword evidence="3" id="KW-1185">Reference proteome</keyword>
<comment type="caution">
    <text evidence="2">The sequence shown here is derived from an EMBL/GenBank/DDBJ whole genome shotgun (WGS) entry which is preliminary data.</text>
</comment>
<sequence length="212" mass="23599">MPAYVHWAQFMLNVYDNAPSSQPQEYAAAMANHILNHNVGYQARVEEEKSSDEENTGIAEVGTQAAGAHIPGLNNLGWKTCDEGEKAPSHHLHNASDVTEAFNIAQEMMLNKRQTKPVFLKVKHLNPNPVLSNAAPTKKKTDGNQATDLAYCTELTLVKEHLSKCCEQDHIKPDTRWCWLNPDTLEHVSPDSNSNSKPAPKFKPLASNLKHR</sequence>
<organism evidence="2 3">
    <name type="scientific">Candolleomyces eurysporus</name>
    <dbReference type="NCBI Taxonomy" id="2828524"/>
    <lineage>
        <taxon>Eukaryota</taxon>
        <taxon>Fungi</taxon>
        <taxon>Dikarya</taxon>
        <taxon>Basidiomycota</taxon>
        <taxon>Agaricomycotina</taxon>
        <taxon>Agaricomycetes</taxon>
        <taxon>Agaricomycetidae</taxon>
        <taxon>Agaricales</taxon>
        <taxon>Agaricineae</taxon>
        <taxon>Psathyrellaceae</taxon>
        <taxon>Candolleomyces</taxon>
    </lineage>
</organism>
<gene>
    <name evidence="2" type="ORF">H1R20_g11421</name>
</gene>
<dbReference type="OrthoDB" id="2677451at2759"/>
<name>A0A9W8ME12_9AGAR</name>
<dbReference type="Proteomes" id="UP001140091">
    <property type="component" value="Unassembled WGS sequence"/>
</dbReference>
<evidence type="ECO:0000313" key="2">
    <source>
        <dbReference type="EMBL" id="KAJ2925673.1"/>
    </source>
</evidence>
<evidence type="ECO:0000256" key="1">
    <source>
        <dbReference type="SAM" id="MobiDB-lite"/>
    </source>
</evidence>
<proteinExistence type="predicted"/>
<accession>A0A9W8ME12</accession>
<protein>
    <submittedName>
        <fullName evidence="2">Uncharacterized protein</fullName>
    </submittedName>
</protein>
<feature type="non-terminal residue" evidence="2">
    <location>
        <position position="1"/>
    </location>
</feature>
<reference evidence="2" key="1">
    <citation type="submission" date="2022-06" db="EMBL/GenBank/DDBJ databases">
        <title>Genome Sequence of Candolleomyces eurysporus.</title>
        <authorList>
            <person name="Buettner E."/>
        </authorList>
    </citation>
    <scope>NUCLEOTIDE SEQUENCE</scope>
    <source>
        <strain evidence="2">VTCC 930004</strain>
    </source>
</reference>
<dbReference type="AlphaFoldDB" id="A0A9W8ME12"/>
<feature type="region of interest" description="Disordered" evidence="1">
    <location>
        <begin position="189"/>
        <end position="212"/>
    </location>
</feature>